<keyword evidence="5" id="KW-0804">Transcription</keyword>
<evidence type="ECO:0000256" key="4">
    <source>
        <dbReference type="ARBA" id="ARBA00023125"/>
    </source>
</evidence>
<evidence type="ECO:0000259" key="6">
    <source>
        <dbReference type="Pfam" id="PF04542"/>
    </source>
</evidence>
<reference evidence="8 9" key="1">
    <citation type="submission" date="2018-03" db="EMBL/GenBank/DDBJ databases">
        <title>Aquarubrobacter algicola gen. nov., sp. nov., a novel actinobacterium isolated from shallow eutrophic lake during the end of cyanobacterial harmful algal blooms.</title>
        <authorList>
            <person name="Chun S.J."/>
        </authorList>
    </citation>
    <scope>NUCLEOTIDE SEQUENCE [LARGE SCALE GENOMIC DNA]</scope>
    <source>
        <strain evidence="8 9">Seoho-28</strain>
    </source>
</reference>
<evidence type="ECO:0008006" key="10">
    <source>
        <dbReference type="Google" id="ProtNLM"/>
    </source>
</evidence>
<dbReference type="InterPro" id="IPR014284">
    <property type="entry name" value="RNA_pol_sigma-70_dom"/>
</dbReference>
<evidence type="ECO:0000313" key="9">
    <source>
        <dbReference type="Proteomes" id="UP000240739"/>
    </source>
</evidence>
<evidence type="ECO:0000313" key="8">
    <source>
        <dbReference type="EMBL" id="PTL56447.1"/>
    </source>
</evidence>
<dbReference type="RefSeq" id="WP_107570166.1">
    <property type="nucleotide sequence ID" value="NZ_PYYB01000002.1"/>
</dbReference>
<dbReference type="Gene3D" id="1.10.1740.10">
    <property type="match status" value="1"/>
</dbReference>
<dbReference type="GO" id="GO:0003677">
    <property type="term" value="F:DNA binding"/>
    <property type="evidence" value="ECO:0007669"/>
    <property type="project" value="UniProtKB-KW"/>
</dbReference>
<evidence type="ECO:0000256" key="2">
    <source>
        <dbReference type="ARBA" id="ARBA00023015"/>
    </source>
</evidence>
<organism evidence="8 9">
    <name type="scientific">Paraconexibacter algicola</name>
    <dbReference type="NCBI Taxonomy" id="2133960"/>
    <lineage>
        <taxon>Bacteria</taxon>
        <taxon>Bacillati</taxon>
        <taxon>Actinomycetota</taxon>
        <taxon>Thermoleophilia</taxon>
        <taxon>Solirubrobacterales</taxon>
        <taxon>Paraconexibacteraceae</taxon>
        <taxon>Paraconexibacter</taxon>
    </lineage>
</organism>
<dbReference type="PANTHER" id="PTHR43133:SF8">
    <property type="entry name" value="RNA POLYMERASE SIGMA FACTOR HI_1459-RELATED"/>
    <property type="match status" value="1"/>
</dbReference>
<dbReference type="InterPro" id="IPR007627">
    <property type="entry name" value="RNA_pol_sigma70_r2"/>
</dbReference>
<evidence type="ECO:0000256" key="5">
    <source>
        <dbReference type="ARBA" id="ARBA00023163"/>
    </source>
</evidence>
<protein>
    <recommendedName>
        <fullName evidence="10">Sigma-70 family RNA polymerase sigma factor</fullName>
    </recommendedName>
</protein>
<sequence>MSRRGDTELVRRLQTGDGSAFAELDRRHRRALVAYARRLLRSEHDAEDVVQDALVKAHAVLADPSRPAVREIKPWLYTLVRNGAIDETRRARYGEAELPAETTDRGGGDPAMILTRKETVRRLVEDIAALPDQQRTALLLRELDGRDAAAVGEELGVSPAAAQMLVARARGALVRAREARDADCHDVREQLMLAHERGTRPAEHALRHTRGCPGCTGYRRDLRRVDRRLRALTPPLWILPAALAAKLGGGGGGKVAAGAAAATLVVAGAGIVVLDRDVVREGEATPLRLLGAGAATGQRISLGERLPAGVAVTYAKVQLPAGPVERPGERVVRLGCPGRMRAVGLAVPDRELPVRYRFAPAIDGRSRGVTVTFADSVLDEALRTRIGVVCKQPDALGSTIADPRRAGPGEKAGRLCERQTVLRSPGREFIGNVVAGDRVVVLRRSASGAWTQIETEFRLTGWVRTAALCP</sequence>
<comment type="similarity">
    <text evidence="1">Belongs to the sigma-70 factor family. ECF subfamily.</text>
</comment>
<feature type="domain" description="RNA polymerase sigma factor 70 region 4 type 2" evidence="7">
    <location>
        <begin position="127"/>
        <end position="173"/>
    </location>
</feature>
<dbReference type="EMBL" id="PYYB01000002">
    <property type="protein sequence ID" value="PTL56447.1"/>
    <property type="molecule type" value="Genomic_DNA"/>
</dbReference>
<dbReference type="Proteomes" id="UP000240739">
    <property type="component" value="Unassembled WGS sequence"/>
</dbReference>
<accession>A0A2T4UF91</accession>
<dbReference type="PANTHER" id="PTHR43133">
    <property type="entry name" value="RNA POLYMERASE ECF-TYPE SIGMA FACTO"/>
    <property type="match status" value="1"/>
</dbReference>
<dbReference type="InterPro" id="IPR039425">
    <property type="entry name" value="RNA_pol_sigma-70-like"/>
</dbReference>
<dbReference type="GO" id="GO:0006352">
    <property type="term" value="P:DNA-templated transcription initiation"/>
    <property type="evidence" value="ECO:0007669"/>
    <property type="project" value="InterPro"/>
</dbReference>
<dbReference type="AlphaFoldDB" id="A0A2T4UF91"/>
<comment type="caution">
    <text evidence="8">The sequence shown here is derived from an EMBL/GenBank/DDBJ whole genome shotgun (WGS) entry which is preliminary data.</text>
</comment>
<keyword evidence="9" id="KW-1185">Reference proteome</keyword>
<dbReference type="Pfam" id="PF08281">
    <property type="entry name" value="Sigma70_r4_2"/>
    <property type="match status" value="1"/>
</dbReference>
<dbReference type="InterPro" id="IPR013325">
    <property type="entry name" value="RNA_pol_sigma_r2"/>
</dbReference>
<feature type="domain" description="RNA polymerase sigma-70 region 2" evidence="6">
    <location>
        <begin position="26"/>
        <end position="92"/>
    </location>
</feature>
<dbReference type="Pfam" id="PF04542">
    <property type="entry name" value="Sigma70_r2"/>
    <property type="match status" value="1"/>
</dbReference>
<dbReference type="InterPro" id="IPR013249">
    <property type="entry name" value="RNA_pol_sigma70_r4_t2"/>
</dbReference>
<dbReference type="OrthoDB" id="9780326at2"/>
<keyword evidence="4" id="KW-0238">DNA-binding</keyword>
<dbReference type="NCBIfam" id="TIGR02937">
    <property type="entry name" value="sigma70-ECF"/>
    <property type="match status" value="1"/>
</dbReference>
<evidence type="ECO:0000256" key="3">
    <source>
        <dbReference type="ARBA" id="ARBA00023082"/>
    </source>
</evidence>
<keyword evidence="3" id="KW-0731">Sigma factor</keyword>
<proteinExistence type="inferred from homology"/>
<dbReference type="Gene3D" id="1.10.10.10">
    <property type="entry name" value="Winged helix-like DNA-binding domain superfamily/Winged helix DNA-binding domain"/>
    <property type="match status" value="1"/>
</dbReference>
<dbReference type="GO" id="GO:0016987">
    <property type="term" value="F:sigma factor activity"/>
    <property type="evidence" value="ECO:0007669"/>
    <property type="project" value="UniProtKB-KW"/>
</dbReference>
<dbReference type="SUPFAM" id="SSF88659">
    <property type="entry name" value="Sigma3 and sigma4 domains of RNA polymerase sigma factors"/>
    <property type="match status" value="1"/>
</dbReference>
<keyword evidence="2" id="KW-0805">Transcription regulation</keyword>
<evidence type="ECO:0000259" key="7">
    <source>
        <dbReference type="Pfam" id="PF08281"/>
    </source>
</evidence>
<evidence type="ECO:0000256" key="1">
    <source>
        <dbReference type="ARBA" id="ARBA00010641"/>
    </source>
</evidence>
<dbReference type="SUPFAM" id="SSF88946">
    <property type="entry name" value="Sigma2 domain of RNA polymerase sigma factors"/>
    <property type="match status" value="1"/>
</dbReference>
<gene>
    <name evidence="8" type="ORF">C7Y72_15920</name>
</gene>
<name>A0A2T4UF91_9ACTN</name>
<dbReference type="InterPro" id="IPR036388">
    <property type="entry name" value="WH-like_DNA-bd_sf"/>
</dbReference>
<dbReference type="InterPro" id="IPR013324">
    <property type="entry name" value="RNA_pol_sigma_r3/r4-like"/>
</dbReference>